<proteinExistence type="inferred from homology"/>
<feature type="region of interest" description="Disordered" evidence="4">
    <location>
        <begin position="1"/>
        <end position="21"/>
    </location>
</feature>
<feature type="compositionally biased region" description="Basic and acidic residues" evidence="4">
    <location>
        <begin position="85"/>
        <end position="95"/>
    </location>
</feature>
<dbReference type="InterPro" id="IPR001950">
    <property type="entry name" value="SUI1"/>
</dbReference>
<dbReference type="GO" id="GO:0003743">
    <property type="term" value="F:translation initiation factor activity"/>
    <property type="evidence" value="ECO:0007669"/>
    <property type="project" value="UniProtKB-KW"/>
</dbReference>
<dbReference type="SUPFAM" id="SSF55159">
    <property type="entry name" value="eIF1-like"/>
    <property type="match status" value="1"/>
</dbReference>
<protein>
    <submittedName>
        <fullName evidence="6">Translation initiation factor aIF-1 (SUI1 protein, bacterial-type IF3)</fullName>
    </submittedName>
</protein>
<organism evidence="6 7">
    <name type="scientific">Halobacterium hubeiense</name>
    <dbReference type="NCBI Taxonomy" id="1407499"/>
    <lineage>
        <taxon>Archaea</taxon>
        <taxon>Methanobacteriati</taxon>
        <taxon>Methanobacteriota</taxon>
        <taxon>Stenosarchaea group</taxon>
        <taxon>Halobacteria</taxon>
        <taxon>Halobacteriales</taxon>
        <taxon>Halobacteriaceae</taxon>
        <taxon>Halobacterium</taxon>
    </lineage>
</organism>
<evidence type="ECO:0000313" key="7">
    <source>
        <dbReference type="Proteomes" id="UP000066737"/>
    </source>
</evidence>
<keyword evidence="6" id="KW-0396">Initiation factor</keyword>
<evidence type="ECO:0000256" key="1">
    <source>
        <dbReference type="ARBA" id="ARBA00005422"/>
    </source>
</evidence>
<dbReference type="CDD" id="cd11567">
    <property type="entry name" value="YciH_like"/>
    <property type="match status" value="1"/>
</dbReference>
<dbReference type="KEGG" id="hhb:Hhub_3218"/>
<dbReference type="OrthoDB" id="11182at2157"/>
<dbReference type="EMBL" id="LN831302">
    <property type="protein sequence ID" value="CQH60475.1"/>
    <property type="molecule type" value="Genomic_DNA"/>
</dbReference>
<accession>A0A0U5H6J5</accession>
<gene>
    <name evidence="6" type="primary">tif1b</name>
    <name evidence="6" type="ORF">HHUB_3218</name>
</gene>
<dbReference type="GO" id="GO:0002188">
    <property type="term" value="P:translation reinitiation"/>
    <property type="evidence" value="ECO:0007669"/>
    <property type="project" value="TreeGrafter"/>
</dbReference>
<dbReference type="GO" id="GO:0003729">
    <property type="term" value="F:mRNA binding"/>
    <property type="evidence" value="ECO:0007669"/>
    <property type="project" value="TreeGrafter"/>
</dbReference>
<evidence type="ECO:0000256" key="3">
    <source>
        <dbReference type="ARBA" id="ARBA00022917"/>
    </source>
</evidence>
<dbReference type="GO" id="GO:0006417">
    <property type="term" value="P:regulation of translation"/>
    <property type="evidence" value="ECO:0007669"/>
    <property type="project" value="UniProtKB-KW"/>
</dbReference>
<feature type="domain" description="SUI1" evidence="5">
    <location>
        <begin position="34"/>
        <end position="100"/>
    </location>
</feature>
<feature type="compositionally biased region" description="Acidic residues" evidence="4">
    <location>
        <begin position="96"/>
        <end position="106"/>
    </location>
</feature>
<reference evidence="7" key="1">
    <citation type="journal article" date="2016" name="Environ. Microbiol.">
        <title>The complete genome of a viable archaeum isolated from 123-million-year-old rock salt.</title>
        <authorList>
            <person name="Jaakkola S.T."/>
            <person name="Pfeiffer F."/>
            <person name="Ravantti J.J."/>
            <person name="Guo Q."/>
            <person name="Liu Y."/>
            <person name="Chen X."/>
            <person name="Ma H."/>
            <person name="Yang C."/>
            <person name="Oksanen H.M."/>
            <person name="Bamford D.H."/>
        </authorList>
    </citation>
    <scope>NUCLEOTIDE SEQUENCE</scope>
    <source>
        <strain evidence="7">JI20-1</strain>
    </source>
</reference>
<name>A0A0U5H6J5_9EURY</name>
<sequence length="106" mass="11618">MRPDSVRAGVPEDDDFGGIDVPGMEDIARAEQELSVRVERRTYDKPVTVVEGFDPDVTDVGDVATTLKKRLGAGGTAKETSVEVQGDHTDRVKDILEEEEGFNVER</sequence>
<keyword evidence="2" id="KW-0810">Translation regulation</keyword>
<keyword evidence="3" id="KW-0648">Protein biosynthesis</keyword>
<evidence type="ECO:0000313" key="6">
    <source>
        <dbReference type="EMBL" id="CQH60475.1"/>
    </source>
</evidence>
<dbReference type="PROSITE" id="PS50296">
    <property type="entry name" value="SUI1"/>
    <property type="match status" value="1"/>
</dbReference>
<dbReference type="InterPro" id="IPR005872">
    <property type="entry name" value="SUI1_arc_bac"/>
</dbReference>
<dbReference type="STRING" id="1407499.HHUB_3218"/>
<dbReference type="GO" id="GO:0001731">
    <property type="term" value="P:formation of translation preinitiation complex"/>
    <property type="evidence" value="ECO:0007669"/>
    <property type="project" value="TreeGrafter"/>
</dbReference>
<dbReference type="InterPro" id="IPR036877">
    <property type="entry name" value="SUI1_dom_sf"/>
</dbReference>
<dbReference type="AlphaFoldDB" id="A0A0U5H6J5"/>
<dbReference type="PANTHER" id="PTHR12789">
    <property type="entry name" value="DENSITY-REGULATED PROTEIN HOMOLOG"/>
    <property type="match status" value="1"/>
</dbReference>
<dbReference type="Proteomes" id="UP000066737">
    <property type="component" value="Chromosome I"/>
</dbReference>
<evidence type="ECO:0000259" key="5">
    <source>
        <dbReference type="PROSITE" id="PS50296"/>
    </source>
</evidence>
<dbReference type="InterPro" id="IPR050318">
    <property type="entry name" value="DENR/SUI1_TIF"/>
</dbReference>
<dbReference type="PANTHER" id="PTHR12789:SF0">
    <property type="entry name" value="DENSITY-REGULATED PROTEIN"/>
    <property type="match status" value="1"/>
</dbReference>
<feature type="region of interest" description="Disordered" evidence="4">
    <location>
        <begin position="72"/>
        <end position="106"/>
    </location>
</feature>
<evidence type="ECO:0000256" key="4">
    <source>
        <dbReference type="SAM" id="MobiDB-lite"/>
    </source>
</evidence>
<dbReference type="Gene3D" id="3.30.780.10">
    <property type="entry name" value="SUI1-like domain"/>
    <property type="match status" value="1"/>
</dbReference>
<comment type="similarity">
    <text evidence="1">Belongs to the SUI1 family.</text>
</comment>
<evidence type="ECO:0000256" key="2">
    <source>
        <dbReference type="ARBA" id="ARBA00022845"/>
    </source>
</evidence>
<keyword evidence="7" id="KW-1185">Reference proteome</keyword>
<dbReference type="Pfam" id="PF01253">
    <property type="entry name" value="SUI1"/>
    <property type="match status" value="1"/>
</dbReference>